<dbReference type="SUPFAM" id="SSF49265">
    <property type="entry name" value="Fibronectin type III"/>
    <property type="match status" value="1"/>
</dbReference>
<name>A0ABS5SFU8_9BACT</name>
<dbReference type="Pfam" id="PF01833">
    <property type="entry name" value="TIG"/>
    <property type="match status" value="1"/>
</dbReference>
<dbReference type="PROSITE" id="PS00018">
    <property type="entry name" value="EF_HAND_1"/>
    <property type="match status" value="1"/>
</dbReference>
<dbReference type="InterPro" id="IPR018247">
    <property type="entry name" value="EF_Hand_1_Ca_BS"/>
</dbReference>
<dbReference type="Proteomes" id="UP000756860">
    <property type="component" value="Unassembled WGS sequence"/>
</dbReference>
<dbReference type="InterPro" id="IPR003961">
    <property type="entry name" value="FN3_dom"/>
</dbReference>
<dbReference type="InterPro" id="IPR002909">
    <property type="entry name" value="IPT_dom"/>
</dbReference>
<dbReference type="Gene3D" id="2.60.40.1120">
    <property type="entry name" value="Carboxypeptidase-like, regulatory domain"/>
    <property type="match status" value="1"/>
</dbReference>
<organism evidence="2 3">
    <name type="scientific">Geomobilimonas luticola</name>
    <dbReference type="NCBI Taxonomy" id="1114878"/>
    <lineage>
        <taxon>Bacteria</taxon>
        <taxon>Pseudomonadati</taxon>
        <taxon>Thermodesulfobacteriota</taxon>
        <taxon>Desulfuromonadia</taxon>
        <taxon>Geobacterales</taxon>
        <taxon>Geobacteraceae</taxon>
        <taxon>Geomobilimonas</taxon>
    </lineage>
</organism>
<keyword evidence="3" id="KW-1185">Reference proteome</keyword>
<evidence type="ECO:0000259" key="1">
    <source>
        <dbReference type="PROSITE" id="PS50853"/>
    </source>
</evidence>
<proteinExistence type="predicted"/>
<comment type="caution">
    <text evidence="2">The sequence shown here is derived from an EMBL/GenBank/DDBJ whole genome shotgun (WGS) entry which is preliminary data.</text>
</comment>
<dbReference type="InterPro" id="IPR036116">
    <property type="entry name" value="FN3_sf"/>
</dbReference>
<dbReference type="RefSeq" id="WP_214176254.1">
    <property type="nucleotide sequence ID" value="NZ_JAHCVK010000009.1"/>
</dbReference>
<dbReference type="SUPFAM" id="SSF49464">
    <property type="entry name" value="Carboxypeptidase regulatory domain-like"/>
    <property type="match status" value="2"/>
</dbReference>
<gene>
    <name evidence="2" type="ORF">KI810_14355</name>
</gene>
<dbReference type="InterPro" id="IPR013783">
    <property type="entry name" value="Ig-like_fold"/>
</dbReference>
<evidence type="ECO:0000313" key="3">
    <source>
        <dbReference type="Proteomes" id="UP000756860"/>
    </source>
</evidence>
<protein>
    <submittedName>
        <fullName evidence="2">Carboxypeptidase regulatory-like domain-containing protein</fullName>
    </submittedName>
</protein>
<dbReference type="PROSITE" id="PS50853">
    <property type="entry name" value="FN3"/>
    <property type="match status" value="1"/>
</dbReference>
<feature type="domain" description="Fibronectin type-III" evidence="1">
    <location>
        <begin position="135"/>
        <end position="236"/>
    </location>
</feature>
<dbReference type="SUPFAM" id="SSF81296">
    <property type="entry name" value="E set domains"/>
    <property type="match status" value="1"/>
</dbReference>
<dbReference type="InterPro" id="IPR014756">
    <property type="entry name" value="Ig_E-set"/>
</dbReference>
<sequence>MKGLRGFWSRIIPVVTFLVLLVGVASAHAWNISGTISNTSGRTGRVYLYLQQQYGGDTGLGLSIGSTAPTWPNFQIRGVPSGSYILKAFVDGSGTGVPHPNDPTWTSPGTITISNGDYTLNSTTTVTFTSRPNVAPVAPAGAMILPGANGAFVGWDEPRDGNGNKIADSYKIYWSTTSSTPKTTNPLQYIAVPGGDNAFALLNVSNGTPLYVQAAALVGTTESAASPVASTTINPPATGVTVSGTVNLSGISAPTGNLYVALVPSDGPPAAVAWVANPPQLSNPFTISGVPDGTYSLYALGDANGDGKIGSGDYMTSDQQALVITVAGSSLTGQTVTLDGSKSSPFLTTSHYQDSNTPPNDSYNVVIGARSMTEVLTNITVTGGPSANGLTYPMDLGISSWGGFQSWLNVNNNRPQATDAYNVAIKYAGITTADTVTLNPTVVLDSFATPTVPQGYFTWPMPDSNPLTFSWTAPASPPAQYTYSMWANIPGFNYNYNNMPSSTLSQSVSGLTINDGSRNEWTISVQDAAGNQAQKSTWFVSTSKPAIATFTPTTVLPGDTVTISGFNFNTTAGNNKVIFGCGAEATAATATATQLTVVVPTNACNFNLQVQDTSTGKTSDNSAAQLNVLQTLQINGMVTDAGTMAGITGATVTASFTLNGTPHTPSTTTSSGNYALNGVVPQNTDFTLGFSATGYAPAYTGTINTNQFNLSQNMALYPAASFTAWNGGDTTTGVIRGRVYDATNTANGVAGVAVSSTSGTVMYDNGSGTPVAGTSTGANGVFYITHLLGSATVTAAKTGYQINSVMASGYAGAVTNVDMPAASIISVSGSVIDNAGNLLGNISIEQLGSTNTATSAPDGTFTLNNIPSSGFELRMSQGATYVPVYTGWLNSPSNVTLPYSYRLLTPTEVSTVLGVTTGKGAILGRLVNSANLAVAISGGTVTAYGPSPSYVVRYFDSVTGQFTGTTATDASGMFLVRDVEDGANIGINANIGTGGNGFLNVTTHAPGVSEIAVQCNVPQVAFSWLTSPSAITVTTTTSTPNIYGQVTVWNVTTAGPGPVAGLVGEVGYGPQGTDPSSPSWIWKTATYNTQQGGNHEYVTNLSVTTAGSYDYAYRFSYFGGPYVYGDLTGSNDGYSSANAGKLTVNPAAGNTAAKIGIFSDGYWYLDANQSWAWDGTPTDKLGLFGLGIAGAIPVVGDWNGDGKTEIGVFVDGIWYLDMNGNGQWDGEGIDVMGMFGVGVSNAIPVVGDWNGDGKTKIGIYADGIWYLDMNQNWAWDGEGTDVRGVFGVGLPNAKPVVGDWTGDHITKIGVYSDGNWFLDKNHNWAWDGAPTDTFGVFGVGLSNAVPVTGDWTGDGITKIGIYSEGNWFLDKSNNWAWDGEPTDIYGMFGVGLGNAVPVVGNW</sequence>
<accession>A0ABS5SFU8</accession>
<dbReference type="InterPro" id="IPR008969">
    <property type="entry name" value="CarboxyPept-like_regulatory"/>
</dbReference>
<evidence type="ECO:0000313" key="2">
    <source>
        <dbReference type="EMBL" id="MBT0654243.1"/>
    </source>
</evidence>
<reference evidence="2 3" key="1">
    <citation type="submission" date="2021-05" db="EMBL/GenBank/DDBJ databases">
        <title>The draft genome of Geobacter luticola JCM 17780.</title>
        <authorList>
            <person name="Xu Z."/>
            <person name="Masuda Y."/>
            <person name="Itoh H."/>
            <person name="Senoo K."/>
        </authorList>
    </citation>
    <scope>NUCLEOTIDE SEQUENCE [LARGE SCALE GENOMIC DNA]</scope>
    <source>
        <strain evidence="2 3">JCM 17780</strain>
    </source>
</reference>
<dbReference type="Pfam" id="PF13620">
    <property type="entry name" value="CarboxypepD_reg"/>
    <property type="match status" value="1"/>
</dbReference>
<dbReference type="EMBL" id="JAHCVK010000009">
    <property type="protein sequence ID" value="MBT0654243.1"/>
    <property type="molecule type" value="Genomic_DNA"/>
</dbReference>
<dbReference type="Gene3D" id="2.60.40.10">
    <property type="entry name" value="Immunoglobulins"/>
    <property type="match status" value="1"/>
</dbReference>